<dbReference type="SUPFAM" id="SSF54980">
    <property type="entry name" value="EF-G C-terminal domain-like"/>
    <property type="match status" value="2"/>
</dbReference>
<keyword evidence="1 5" id="KW-0547">Nucleotide-binding</keyword>
<dbReference type="InterPro" id="IPR041095">
    <property type="entry name" value="EFG_II"/>
</dbReference>
<dbReference type="FunFam" id="3.30.70.870:FF:000002">
    <property type="entry name" value="Translation elongation factor 2"/>
    <property type="match status" value="1"/>
</dbReference>
<dbReference type="Gene3D" id="2.40.30.10">
    <property type="entry name" value="Translation factors"/>
    <property type="match status" value="1"/>
</dbReference>
<dbReference type="SMART" id="SM00838">
    <property type="entry name" value="EFG_C"/>
    <property type="match status" value="1"/>
</dbReference>
<dbReference type="Gene3D" id="3.40.50.300">
    <property type="entry name" value="P-loop containing nucleotide triphosphate hydrolases"/>
    <property type="match status" value="1"/>
</dbReference>
<dbReference type="Pfam" id="PF00679">
    <property type="entry name" value="EFG_C"/>
    <property type="match status" value="1"/>
</dbReference>
<dbReference type="Gene3D" id="3.30.70.870">
    <property type="entry name" value="Elongation Factor G (Translational Gtpase), domain 3"/>
    <property type="match status" value="1"/>
</dbReference>
<dbReference type="PANTHER" id="PTHR43261:SF1">
    <property type="entry name" value="RIBOSOME-RELEASING FACTOR 2, MITOCHONDRIAL"/>
    <property type="match status" value="1"/>
</dbReference>
<protein>
    <recommendedName>
        <fullName evidence="5">Ribosome-releasing factor 2, mitochondrial</fullName>
        <shortName evidence="5">RRF2mt</shortName>
    </recommendedName>
    <alternativeName>
        <fullName evidence="5">Elongation factor G 2, mitochondrial</fullName>
        <shortName evidence="5">EF-G2mt</shortName>
        <shortName evidence="5">mEF-G 2</shortName>
    </alternativeName>
</protein>
<feature type="binding site" evidence="5">
    <location>
        <begin position="192"/>
        <end position="195"/>
    </location>
    <ligand>
        <name>GTP</name>
        <dbReference type="ChEBI" id="CHEBI:37565"/>
    </ligand>
</feature>
<dbReference type="InterPro" id="IPR000640">
    <property type="entry name" value="EFG_V-like"/>
</dbReference>
<dbReference type="HAMAP" id="MF_03059">
    <property type="entry name" value="mEF_G_2"/>
    <property type="match status" value="1"/>
</dbReference>
<dbReference type="Pfam" id="PF14492">
    <property type="entry name" value="EFG_III"/>
    <property type="match status" value="1"/>
</dbReference>
<dbReference type="InterPro" id="IPR035649">
    <property type="entry name" value="EFG_V"/>
</dbReference>
<dbReference type="FunFam" id="3.40.50.300:FF:000514">
    <property type="entry name" value="Ribosome-releasing factor 2, mitochondrial"/>
    <property type="match status" value="1"/>
</dbReference>
<dbReference type="NCBIfam" id="TIGR00231">
    <property type="entry name" value="small_GTP"/>
    <property type="match status" value="1"/>
</dbReference>
<dbReference type="CDD" id="cd16262">
    <property type="entry name" value="EFG_III"/>
    <property type="match status" value="1"/>
</dbReference>
<dbReference type="OrthoDB" id="198619at2759"/>
<dbReference type="Pfam" id="PF00009">
    <property type="entry name" value="GTP_EFTU"/>
    <property type="match status" value="1"/>
</dbReference>
<dbReference type="PROSITE" id="PS00301">
    <property type="entry name" value="G_TR_1"/>
    <property type="match status" value="1"/>
</dbReference>
<gene>
    <name evidence="5" type="primary">MEF2</name>
    <name evidence="7" type="ORF">CYFA0S_01e00540g</name>
</gene>
<feature type="binding site" evidence="5">
    <location>
        <begin position="140"/>
        <end position="144"/>
    </location>
    <ligand>
        <name>GTP</name>
        <dbReference type="ChEBI" id="CHEBI:37565"/>
    </ligand>
</feature>
<dbReference type="GO" id="GO:0003924">
    <property type="term" value="F:GTPase activity"/>
    <property type="evidence" value="ECO:0007669"/>
    <property type="project" value="UniProtKB-UniRule"/>
</dbReference>
<evidence type="ECO:0000313" key="7">
    <source>
        <dbReference type="EMBL" id="CDR36324.1"/>
    </source>
</evidence>
<dbReference type="GO" id="GO:0032790">
    <property type="term" value="P:ribosome disassembly"/>
    <property type="evidence" value="ECO:0007669"/>
    <property type="project" value="UniProtKB-UniRule"/>
</dbReference>
<comment type="function">
    <text evidence="5">Mitochondrial GTPase that mediates the disassembly of ribosomes from messenger RNA at the termination of mitochondrial protein biosynthesis. Not involved in the GTP-dependent ribosomal translocation step during translation elongation.</text>
</comment>
<dbReference type="SUPFAM" id="SSF52540">
    <property type="entry name" value="P-loop containing nucleoside triphosphate hydrolases"/>
    <property type="match status" value="1"/>
</dbReference>
<dbReference type="PANTHER" id="PTHR43261">
    <property type="entry name" value="TRANSLATION ELONGATION FACTOR G-RELATED"/>
    <property type="match status" value="1"/>
</dbReference>
<dbReference type="InterPro" id="IPR009022">
    <property type="entry name" value="EFG_III"/>
</dbReference>
<proteinExistence type="inferred from homology"/>
<feature type="binding site" evidence="5">
    <location>
        <begin position="76"/>
        <end position="83"/>
    </location>
    <ligand>
        <name>GTP</name>
        <dbReference type="ChEBI" id="CHEBI:37565"/>
    </ligand>
</feature>
<evidence type="ECO:0000256" key="4">
    <source>
        <dbReference type="ARBA" id="ARBA00023134"/>
    </source>
</evidence>
<dbReference type="Gene3D" id="3.30.70.240">
    <property type="match status" value="1"/>
</dbReference>
<dbReference type="InterPro" id="IPR004161">
    <property type="entry name" value="EFTu-like_2"/>
</dbReference>
<keyword evidence="3 5" id="KW-0496">Mitochondrion</keyword>
<dbReference type="InterPro" id="IPR000795">
    <property type="entry name" value="T_Tr_GTP-bd_dom"/>
</dbReference>
<evidence type="ECO:0000256" key="3">
    <source>
        <dbReference type="ARBA" id="ARBA00023128"/>
    </source>
</evidence>
<organism evidence="7">
    <name type="scientific">Cyberlindnera fabianii</name>
    <name type="common">Yeast</name>
    <name type="synonym">Hansenula fabianii</name>
    <dbReference type="NCBI Taxonomy" id="36022"/>
    <lineage>
        <taxon>Eukaryota</taxon>
        <taxon>Fungi</taxon>
        <taxon>Dikarya</taxon>
        <taxon>Ascomycota</taxon>
        <taxon>Saccharomycotina</taxon>
        <taxon>Saccharomycetes</taxon>
        <taxon>Phaffomycetales</taxon>
        <taxon>Phaffomycetaceae</taxon>
        <taxon>Cyberlindnera</taxon>
    </lineage>
</organism>
<dbReference type="InterPro" id="IPR031157">
    <property type="entry name" value="G_TR_CS"/>
</dbReference>
<comment type="subcellular location">
    <subcellularLocation>
        <location evidence="5">Mitochondrion</location>
    </subcellularLocation>
</comment>
<evidence type="ECO:0000259" key="6">
    <source>
        <dbReference type="PROSITE" id="PS51722"/>
    </source>
</evidence>
<dbReference type="InterPro" id="IPR030851">
    <property type="entry name" value="EFG2"/>
</dbReference>
<dbReference type="VEuPathDB" id="FungiDB:BON22_0812"/>
<name>A0A061AFJ8_CYBFA</name>
<reference evidence="7" key="1">
    <citation type="journal article" date="2014" name="Genome Announc.">
        <title>Genome sequence of the yeast Cyberlindnera fabianii (Hansenula fabianii).</title>
        <authorList>
            <person name="Freel K.C."/>
            <person name="Sarilar V."/>
            <person name="Neuveglise C."/>
            <person name="Devillers H."/>
            <person name="Friedrich A."/>
            <person name="Schacherer J."/>
        </authorList>
    </citation>
    <scope>NUCLEOTIDE SEQUENCE</scope>
    <source>
        <strain evidence="7">YJS4271</strain>
    </source>
</reference>
<evidence type="ECO:0000256" key="1">
    <source>
        <dbReference type="ARBA" id="ARBA00022741"/>
    </source>
</evidence>
<evidence type="ECO:0000256" key="2">
    <source>
        <dbReference type="ARBA" id="ARBA00022917"/>
    </source>
</evidence>
<dbReference type="InterPro" id="IPR005225">
    <property type="entry name" value="Small_GTP-bd"/>
</dbReference>
<keyword evidence="2 5" id="KW-0648">Protein biosynthesis</keyword>
<dbReference type="GO" id="GO:0032543">
    <property type="term" value="P:mitochondrial translation"/>
    <property type="evidence" value="ECO:0007669"/>
    <property type="project" value="UniProtKB-UniRule"/>
</dbReference>
<dbReference type="PhylomeDB" id="A0A061AFJ8"/>
<dbReference type="CDD" id="cd01886">
    <property type="entry name" value="EF-G"/>
    <property type="match status" value="1"/>
</dbReference>
<dbReference type="GO" id="GO:0005525">
    <property type="term" value="F:GTP binding"/>
    <property type="evidence" value="ECO:0007669"/>
    <property type="project" value="UniProtKB-UniRule"/>
</dbReference>
<dbReference type="InterPro" id="IPR027417">
    <property type="entry name" value="P-loop_NTPase"/>
</dbReference>
<sequence>MKSFAMISRWMFCPGDPISLSLYLYLYPSPSPSFSPEPHIMTVSWSRFVRQFSTTAGRMAPPATVPSKIRNIGIIAHIDAGKTTTTERILYYAGITSRIGNVDQGDTVTDYLPQERARGITIQSAAITVPWNKHRINLIDTPGHADFSFEVIRSLKVLDGAVTILDAVAGVEAQTEKVWNQSKTIPKLFFVNKMDREGAGFSRTVKEIVSKLGTRVLLCNVPYFHELPNRDRKFAGVLDIVDKKLLEWSEGDKITVKELEGETLEEVARCRESLVETLGEIDEEVVDCFLETEDYMEVPADLLRRAIRKSTLENFAVPVFCGASFRNIGVQPLMDAVNYYLPSPLERQPEVNSAVELKEKGYVINNNDKLAVALAFKVITDPIRGVMVFIRVYSGRLQSNSTIYVNGEQVRIGKLLVMHANVPEEVSEIQAGNIGVIVSDKLKTGDTILFHTQKKKLSNKDLSVVANPIVVPPPVFSISLEPKTSGDKRSMDDALSILLREDPSLKVTIDEESGQTLLSGMGELHLEIARDRLKDLKAKIELGKVMVSYKETILSKKTATRESADGAKITVSMQPNPTDMRLLPKRKTYVDLSDNNFFMVDYEPKTWEKVLPYQTIVNALISGSISSIQRGPVMKFPLNSVLIGIESIAIPDDMNSAAPLIPLIRQAFFDILKDESAFNVMEPVMNVTVEVSPEDMGSVIQDLTSARKGVISSIDEETNGEDLAQFRDISESQYLPYDPTLEFLKMRDNFNGNQAINAIVPLKEMIGYLPKLRALTQGRATFHMEFKGMQQVTSDRLQEIMQEEYSY</sequence>
<dbReference type="Pfam" id="PF03144">
    <property type="entry name" value="GTP_EFTU_D2"/>
    <property type="match status" value="1"/>
</dbReference>
<keyword evidence="4 5" id="KW-0342">GTP-binding</keyword>
<dbReference type="AlphaFoldDB" id="A0A061AFJ8"/>
<dbReference type="PROSITE" id="PS51722">
    <property type="entry name" value="G_TR_2"/>
    <property type="match status" value="1"/>
</dbReference>
<dbReference type="EMBL" id="LK052886">
    <property type="protein sequence ID" value="CDR36324.1"/>
    <property type="molecule type" value="Genomic_DNA"/>
</dbReference>
<evidence type="ECO:0000256" key="5">
    <source>
        <dbReference type="HAMAP-Rule" id="MF_03059"/>
    </source>
</evidence>
<comment type="similarity">
    <text evidence="5">Belongs to the TRAFAC class translation factor GTPase superfamily. Classic translation factor GTPase family. EF-G/EF-2 subfamily.</text>
</comment>
<dbReference type="CDD" id="cd03713">
    <property type="entry name" value="EFG_mtEFG_C"/>
    <property type="match status" value="1"/>
</dbReference>
<dbReference type="SUPFAM" id="SSF50447">
    <property type="entry name" value="Translation proteins"/>
    <property type="match status" value="1"/>
</dbReference>
<dbReference type="PRINTS" id="PR00315">
    <property type="entry name" value="ELONGATNFCT"/>
</dbReference>
<dbReference type="InterPro" id="IPR035647">
    <property type="entry name" value="EFG_III/V"/>
</dbReference>
<dbReference type="GO" id="GO:0005759">
    <property type="term" value="C:mitochondrial matrix"/>
    <property type="evidence" value="ECO:0007669"/>
    <property type="project" value="UniProtKB-ARBA"/>
</dbReference>
<accession>A0A061AFJ8</accession>
<dbReference type="InterPro" id="IPR009000">
    <property type="entry name" value="Transl_B-barrel_sf"/>
</dbReference>
<feature type="domain" description="Tr-type G" evidence="6">
    <location>
        <begin position="67"/>
        <end position="345"/>
    </location>
</feature>